<sequence>MSNQYCTFRLGGHLFGIPVDTVKEVLREQQLTRVPLAPKEVSGLINLRGQIVITVDLRERMGLPPREPGEETTNVVVRTADDTVTSMLVDKIGDVLEPDVDRFEPPPDTVPARLRELVTRVCKLDRELMLVLDTEKAVEKEPVTA</sequence>
<comment type="caution">
    <text evidence="2">The sequence shown here is derived from an EMBL/GenBank/DDBJ whole genome shotgun (WGS) entry which is preliminary data.</text>
</comment>
<organism evidence="2 3">
    <name type="scientific">Dermatophilus congolensis</name>
    <dbReference type="NCBI Taxonomy" id="1863"/>
    <lineage>
        <taxon>Bacteria</taxon>
        <taxon>Bacillati</taxon>
        <taxon>Actinomycetota</taxon>
        <taxon>Actinomycetes</taxon>
        <taxon>Micrococcales</taxon>
        <taxon>Dermatophilaceae</taxon>
        <taxon>Dermatophilus</taxon>
    </lineage>
</organism>
<dbReference type="Gene3D" id="2.30.30.40">
    <property type="entry name" value="SH3 Domains"/>
    <property type="match status" value="1"/>
</dbReference>
<dbReference type="PROSITE" id="PS50851">
    <property type="entry name" value="CHEW"/>
    <property type="match status" value="1"/>
</dbReference>
<protein>
    <submittedName>
        <fullName evidence="2">Coupling protein CheW</fullName>
    </submittedName>
</protein>
<evidence type="ECO:0000313" key="2">
    <source>
        <dbReference type="EMBL" id="STD11837.1"/>
    </source>
</evidence>
<dbReference type="SUPFAM" id="SSF50341">
    <property type="entry name" value="CheW-like"/>
    <property type="match status" value="1"/>
</dbReference>
<reference evidence="2 3" key="1">
    <citation type="submission" date="2018-06" db="EMBL/GenBank/DDBJ databases">
        <authorList>
            <consortium name="Pathogen Informatics"/>
            <person name="Doyle S."/>
        </authorList>
    </citation>
    <scope>NUCLEOTIDE SEQUENCE [LARGE SCALE GENOMIC DNA]</scope>
    <source>
        <strain evidence="2 3">NCTC7915</strain>
    </source>
</reference>
<dbReference type="InterPro" id="IPR039315">
    <property type="entry name" value="CheW"/>
</dbReference>
<dbReference type="PANTHER" id="PTHR22617">
    <property type="entry name" value="CHEMOTAXIS SENSOR HISTIDINE KINASE-RELATED"/>
    <property type="match status" value="1"/>
</dbReference>
<dbReference type="GO" id="GO:0006935">
    <property type="term" value="P:chemotaxis"/>
    <property type="evidence" value="ECO:0007669"/>
    <property type="project" value="InterPro"/>
</dbReference>
<proteinExistence type="predicted"/>
<dbReference type="AlphaFoldDB" id="A0AA46H0U9"/>
<dbReference type="Pfam" id="PF01584">
    <property type="entry name" value="CheW"/>
    <property type="match status" value="1"/>
</dbReference>
<dbReference type="PANTHER" id="PTHR22617:SF23">
    <property type="entry name" value="CHEMOTAXIS PROTEIN CHEW"/>
    <property type="match status" value="1"/>
</dbReference>
<dbReference type="GO" id="GO:0005829">
    <property type="term" value="C:cytosol"/>
    <property type="evidence" value="ECO:0007669"/>
    <property type="project" value="TreeGrafter"/>
</dbReference>
<dbReference type="InterPro" id="IPR036061">
    <property type="entry name" value="CheW-like_dom_sf"/>
</dbReference>
<gene>
    <name evidence="2" type="primary">cheW</name>
    <name evidence="2" type="ORF">NCTC7915_01674</name>
</gene>
<name>A0AA46H0U9_9MICO</name>
<dbReference type="Gene3D" id="2.40.50.180">
    <property type="entry name" value="CheA-289, Domain 4"/>
    <property type="match status" value="1"/>
</dbReference>
<dbReference type="Proteomes" id="UP000254118">
    <property type="component" value="Unassembled WGS sequence"/>
</dbReference>
<accession>A0AA46H0U9</accession>
<evidence type="ECO:0000313" key="3">
    <source>
        <dbReference type="Proteomes" id="UP000254118"/>
    </source>
</evidence>
<dbReference type="SMART" id="SM00260">
    <property type="entry name" value="CheW"/>
    <property type="match status" value="1"/>
</dbReference>
<dbReference type="RefSeq" id="WP_115031195.1">
    <property type="nucleotide sequence ID" value="NZ_UFYA01000001.1"/>
</dbReference>
<evidence type="ECO:0000259" key="1">
    <source>
        <dbReference type="PROSITE" id="PS50851"/>
    </source>
</evidence>
<dbReference type="EMBL" id="UFYA01000001">
    <property type="protein sequence ID" value="STD11837.1"/>
    <property type="molecule type" value="Genomic_DNA"/>
</dbReference>
<feature type="domain" description="CheW-like" evidence="1">
    <location>
        <begin position="2"/>
        <end position="143"/>
    </location>
</feature>
<dbReference type="GO" id="GO:0007165">
    <property type="term" value="P:signal transduction"/>
    <property type="evidence" value="ECO:0007669"/>
    <property type="project" value="InterPro"/>
</dbReference>
<dbReference type="InterPro" id="IPR002545">
    <property type="entry name" value="CheW-lke_dom"/>
</dbReference>